<keyword evidence="2" id="KW-1185">Reference proteome</keyword>
<dbReference type="AlphaFoldDB" id="A0A2T4C0W4"/>
<organism evidence="1 2">
    <name type="scientific">Trichoderma longibrachiatum ATCC 18648</name>
    <dbReference type="NCBI Taxonomy" id="983965"/>
    <lineage>
        <taxon>Eukaryota</taxon>
        <taxon>Fungi</taxon>
        <taxon>Dikarya</taxon>
        <taxon>Ascomycota</taxon>
        <taxon>Pezizomycotina</taxon>
        <taxon>Sordariomycetes</taxon>
        <taxon>Hypocreomycetidae</taxon>
        <taxon>Hypocreales</taxon>
        <taxon>Hypocreaceae</taxon>
        <taxon>Trichoderma</taxon>
    </lineage>
</organism>
<name>A0A2T4C0W4_TRILO</name>
<protein>
    <submittedName>
        <fullName evidence="1">Uncharacterized protein</fullName>
    </submittedName>
</protein>
<reference evidence="1 2" key="1">
    <citation type="submission" date="2016-07" db="EMBL/GenBank/DDBJ databases">
        <title>Multiple horizontal gene transfer events from other fungi enriched the ability of initially mycotrophic Trichoderma (Ascomycota) to feed on dead plant biomass.</title>
        <authorList>
            <consortium name="DOE Joint Genome Institute"/>
            <person name="Aerts A."/>
            <person name="Atanasova L."/>
            <person name="Chenthamara K."/>
            <person name="Zhang J."/>
            <person name="Grujic M."/>
            <person name="Henrissat B."/>
            <person name="Kuo A."/>
            <person name="Salamov A."/>
            <person name="Lipzen A."/>
            <person name="Labutti K."/>
            <person name="Barry K."/>
            <person name="Miao Y."/>
            <person name="Rahimi M.J."/>
            <person name="Shen Q."/>
            <person name="Grigoriev I.V."/>
            <person name="Kubicek C.P."/>
            <person name="Druzhinina I.S."/>
        </authorList>
    </citation>
    <scope>NUCLEOTIDE SEQUENCE [LARGE SCALE GENOMIC DNA]</scope>
    <source>
        <strain evidence="1 2">ATCC 18648</strain>
    </source>
</reference>
<evidence type="ECO:0000313" key="1">
    <source>
        <dbReference type="EMBL" id="PTB75220.1"/>
    </source>
</evidence>
<proteinExistence type="predicted"/>
<sequence>MYPLRTISCAGSHVLFSGNVAAAVLASDVARVSGKAHHLCCYCSQTGINLPFPFLNLRTRFIFRDREALVLLLCNAGCEELTHHILHCTST</sequence>
<dbReference type="Proteomes" id="UP000240760">
    <property type="component" value="Unassembled WGS sequence"/>
</dbReference>
<evidence type="ECO:0000313" key="2">
    <source>
        <dbReference type="Proteomes" id="UP000240760"/>
    </source>
</evidence>
<dbReference type="EMBL" id="KZ679134">
    <property type="protein sequence ID" value="PTB75220.1"/>
    <property type="molecule type" value="Genomic_DNA"/>
</dbReference>
<gene>
    <name evidence="1" type="ORF">M440DRAFT_339255</name>
</gene>
<accession>A0A2T4C0W4</accession>